<proteinExistence type="predicted"/>
<dbReference type="RefSeq" id="WP_379482957.1">
    <property type="nucleotide sequence ID" value="NZ_JBHMCF010000008.1"/>
</dbReference>
<gene>
    <name evidence="1" type="ORF">ACFFR3_09605</name>
</gene>
<name>A0ABV5NHK0_9ACTN</name>
<reference evidence="1 2" key="1">
    <citation type="submission" date="2024-09" db="EMBL/GenBank/DDBJ databases">
        <authorList>
            <person name="Sun Q."/>
            <person name="Mori K."/>
        </authorList>
    </citation>
    <scope>NUCLEOTIDE SEQUENCE [LARGE SCALE GENOMIC DNA]</scope>
    <source>
        <strain evidence="1 2">JCM 3324</strain>
    </source>
</reference>
<evidence type="ECO:0000313" key="2">
    <source>
        <dbReference type="Proteomes" id="UP001589568"/>
    </source>
</evidence>
<dbReference type="EMBL" id="JBHMCF010000008">
    <property type="protein sequence ID" value="MFB9469759.1"/>
    <property type="molecule type" value="Genomic_DNA"/>
</dbReference>
<accession>A0ABV5NHK0</accession>
<comment type="caution">
    <text evidence="1">The sequence shown here is derived from an EMBL/GenBank/DDBJ whole genome shotgun (WGS) entry which is preliminary data.</text>
</comment>
<sequence length="227" mass="25011">MLVISLQAILEEALAVGRFNTGNVRHLPDLLRPENMRQLREHSAVFCFLAFHPTGDAAVADYVRSGTMADDSGPDVLVLFTLDRPAPIAVPLGSDAFGQWAELDRGANPANHMIRTLFAGSRVPPLPGLAVFLDLSEDTEGFYLPLGHLASEHEVRTFLREAFADIDHLATTGKPGRLLDDLGVVWTRRGLAYERTGRRPVREWLIEGFRTAREHYGDIVGTIGLMG</sequence>
<protein>
    <submittedName>
        <fullName evidence="1">Uncharacterized protein</fullName>
    </submittedName>
</protein>
<keyword evidence="2" id="KW-1185">Reference proteome</keyword>
<organism evidence="1 2">
    <name type="scientific">Nonomuraea salmonea</name>
    <dbReference type="NCBI Taxonomy" id="46181"/>
    <lineage>
        <taxon>Bacteria</taxon>
        <taxon>Bacillati</taxon>
        <taxon>Actinomycetota</taxon>
        <taxon>Actinomycetes</taxon>
        <taxon>Streptosporangiales</taxon>
        <taxon>Streptosporangiaceae</taxon>
        <taxon>Nonomuraea</taxon>
    </lineage>
</organism>
<evidence type="ECO:0000313" key="1">
    <source>
        <dbReference type="EMBL" id="MFB9469759.1"/>
    </source>
</evidence>
<dbReference type="Proteomes" id="UP001589568">
    <property type="component" value="Unassembled WGS sequence"/>
</dbReference>